<organism evidence="1">
    <name type="scientific">Oikopleura dioica</name>
    <name type="common">Tunicate</name>
    <dbReference type="NCBI Taxonomy" id="34765"/>
    <lineage>
        <taxon>Eukaryota</taxon>
        <taxon>Metazoa</taxon>
        <taxon>Chordata</taxon>
        <taxon>Tunicata</taxon>
        <taxon>Appendicularia</taxon>
        <taxon>Copelata</taxon>
        <taxon>Oikopleuridae</taxon>
        <taxon>Oikopleura</taxon>
    </lineage>
</organism>
<sequence length="362" mass="41567">MLIANFISLEKNRFKPGVGSYCVLEYKKCISEFDWNLCASSMYDCGDMENENYGSFIFTLPQIIPKFSDIEQSLAVFSSAQNKANENLCLLTAHVSNNICENLCFSSDFSYDPDKNYKSIAADENSGWLDLRYNQQKNAECKNICMLASDLEVEEDCPFHKRCPNGCPCPGYKCVDDILDFNLAGVYFGRHDRFYDRSSILKVSLFSQSDTVKFDELSWSSDIRNFCIILFRGDYFVIEQVHTGLNYKLILHKIDKNGNLTKLSEDYVTVQITFGITFGDRTNGKICSRGIYQNEEERIIFCSKYESRGICHSYAIKENHFFLTEIYNRPRSTVYLHGTVQTGVYGLTFNNQLVCSIKNDDK</sequence>
<dbReference type="AlphaFoldDB" id="E4YN51"/>
<protein>
    <submittedName>
        <fullName evidence="1">Uncharacterized protein</fullName>
    </submittedName>
</protein>
<gene>
    <name evidence="1" type="ORF">GSOID_T00029953001</name>
</gene>
<dbReference type="EMBL" id="FN654866">
    <property type="protein sequence ID" value="CBY36905.1"/>
    <property type="molecule type" value="Genomic_DNA"/>
</dbReference>
<evidence type="ECO:0000313" key="1">
    <source>
        <dbReference type="EMBL" id="CBY36905.1"/>
    </source>
</evidence>
<accession>E4YN51</accession>
<reference evidence="1" key="1">
    <citation type="journal article" date="2010" name="Science">
        <title>Plasticity of animal genome architecture unmasked by rapid evolution of a pelagic tunicate.</title>
        <authorList>
            <person name="Denoeud F."/>
            <person name="Henriet S."/>
            <person name="Mungpakdee S."/>
            <person name="Aury J.M."/>
            <person name="Da Silva C."/>
            <person name="Brinkmann H."/>
            <person name="Mikhaleva J."/>
            <person name="Olsen L.C."/>
            <person name="Jubin C."/>
            <person name="Canestro C."/>
            <person name="Bouquet J.M."/>
            <person name="Danks G."/>
            <person name="Poulain J."/>
            <person name="Campsteijn C."/>
            <person name="Adamski M."/>
            <person name="Cross I."/>
            <person name="Yadetie F."/>
            <person name="Muffato M."/>
            <person name="Louis A."/>
            <person name="Butcher S."/>
            <person name="Tsagkogeorga G."/>
            <person name="Konrad A."/>
            <person name="Singh S."/>
            <person name="Jensen M.F."/>
            <person name="Cong E.H."/>
            <person name="Eikeseth-Otteraa H."/>
            <person name="Noel B."/>
            <person name="Anthouard V."/>
            <person name="Porcel B.M."/>
            <person name="Kachouri-Lafond R."/>
            <person name="Nishino A."/>
            <person name="Ugolini M."/>
            <person name="Chourrout P."/>
            <person name="Nishida H."/>
            <person name="Aasland R."/>
            <person name="Huzurbazar S."/>
            <person name="Westhof E."/>
            <person name="Delsuc F."/>
            <person name="Lehrach H."/>
            <person name="Reinhardt R."/>
            <person name="Weissenbach J."/>
            <person name="Roy S.W."/>
            <person name="Artiguenave F."/>
            <person name="Postlethwait J.H."/>
            <person name="Manak J.R."/>
            <person name="Thompson E.M."/>
            <person name="Jaillon O."/>
            <person name="Du Pasquier L."/>
            <person name="Boudinot P."/>
            <person name="Liberles D.A."/>
            <person name="Volff J.N."/>
            <person name="Philippe H."/>
            <person name="Lenhard B."/>
            <person name="Roest Crollius H."/>
            <person name="Wincker P."/>
            <person name="Chourrout D."/>
        </authorList>
    </citation>
    <scope>NUCLEOTIDE SEQUENCE [LARGE SCALE GENOMIC DNA]</scope>
</reference>
<name>E4YN51_OIKDI</name>
<dbReference type="Proteomes" id="UP000011014">
    <property type="component" value="Unassembled WGS sequence"/>
</dbReference>
<proteinExistence type="predicted"/>